<dbReference type="AlphaFoldDB" id="A0A2V3W1U9"/>
<dbReference type="OrthoDB" id="2371514at2"/>
<name>A0A2V3W1U9_9BACI</name>
<dbReference type="EMBL" id="QJJQ01000004">
    <property type="protein sequence ID" value="PXW88052.1"/>
    <property type="molecule type" value="Genomic_DNA"/>
</dbReference>
<comment type="similarity">
    <text evidence="1">Belongs to the UPF0236 family.</text>
</comment>
<proteinExistence type="inferred from homology"/>
<gene>
    <name evidence="2" type="ORF">DFR56_104203</name>
</gene>
<dbReference type="Proteomes" id="UP000247978">
    <property type="component" value="Unassembled WGS sequence"/>
</dbReference>
<sequence length="78" mass="9106">MAKTLLELDEAIALGRDKKDLFKRQRPLQFESVFGSVELKRNYYQDRETGQYVYLLDQHLAFDGTKGISPVVQDERLN</sequence>
<evidence type="ECO:0000313" key="3">
    <source>
        <dbReference type="Proteomes" id="UP000247978"/>
    </source>
</evidence>
<organism evidence="2 3">
    <name type="scientific">Pseudogracilibacillus auburnensis</name>
    <dbReference type="NCBI Taxonomy" id="1494959"/>
    <lineage>
        <taxon>Bacteria</taxon>
        <taxon>Bacillati</taxon>
        <taxon>Bacillota</taxon>
        <taxon>Bacilli</taxon>
        <taxon>Bacillales</taxon>
        <taxon>Bacillaceae</taxon>
        <taxon>Pseudogracilibacillus</taxon>
    </lineage>
</organism>
<dbReference type="InterPro" id="IPR009620">
    <property type="entry name" value="UPF0236"/>
</dbReference>
<protein>
    <submittedName>
        <fullName evidence="2">Uncharacterized protein UPF0236</fullName>
    </submittedName>
</protein>
<comment type="caution">
    <text evidence="2">The sequence shown here is derived from an EMBL/GenBank/DDBJ whole genome shotgun (WGS) entry which is preliminary data.</text>
</comment>
<keyword evidence="3" id="KW-1185">Reference proteome</keyword>
<evidence type="ECO:0000313" key="2">
    <source>
        <dbReference type="EMBL" id="PXW88052.1"/>
    </source>
</evidence>
<dbReference type="Pfam" id="PF06782">
    <property type="entry name" value="UPF0236"/>
    <property type="match status" value="1"/>
</dbReference>
<evidence type="ECO:0000256" key="1">
    <source>
        <dbReference type="ARBA" id="ARBA00006539"/>
    </source>
</evidence>
<reference evidence="2 3" key="1">
    <citation type="submission" date="2018-05" db="EMBL/GenBank/DDBJ databases">
        <title>Genomic Encyclopedia of Type Strains, Phase IV (KMG-IV): sequencing the most valuable type-strain genomes for metagenomic binning, comparative biology and taxonomic classification.</title>
        <authorList>
            <person name="Goeker M."/>
        </authorList>
    </citation>
    <scope>NUCLEOTIDE SEQUENCE [LARGE SCALE GENOMIC DNA]</scope>
    <source>
        <strain evidence="2 3">DSM 28556</strain>
    </source>
</reference>
<accession>A0A2V3W1U9</accession>